<dbReference type="InterPro" id="IPR036249">
    <property type="entry name" value="Thioredoxin-like_sf"/>
</dbReference>
<evidence type="ECO:0000256" key="2">
    <source>
        <dbReference type="ARBA" id="ARBA00004319"/>
    </source>
</evidence>
<accession>A0A851FQ53</accession>
<feature type="disulfide bond" description="Redox-active" evidence="12">
    <location>
        <begin position="418"/>
        <end position="421"/>
    </location>
</feature>
<dbReference type="EC" id="5.3.4.1" evidence="4"/>
<dbReference type="AlphaFoldDB" id="A0A851FQ53"/>
<feature type="non-terminal residue" evidence="14">
    <location>
        <position position="1"/>
    </location>
</feature>
<dbReference type="GO" id="GO:0005788">
    <property type="term" value="C:endoplasmic reticulum lumen"/>
    <property type="evidence" value="ECO:0007669"/>
    <property type="project" value="UniProtKB-SubCell"/>
</dbReference>
<dbReference type="Proteomes" id="UP000633448">
    <property type="component" value="Unassembled WGS sequence"/>
</dbReference>
<keyword evidence="5" id="KW-0732">Signal</keyword>
<evidence type="ECO:0000256" key="1">
    <source>
        <dbReference type="ARBA" id="ARBA00001182"/>
    </source>
</evidence>
<dbReference type="InterPro" id="IPR017937">
    <property type="entry name" value="Thioredoxin_CS"/>
</dbReference>
<comment type="similarity">
    <text evidence="3">Belongs to the protein disulfide isomerase family.</text>
</comment>
<feature type="domain" description="Thioredoxin" evidence="13">
    <location>
        <begin position="367"/>
        <end position="496"/>
    </location>
</feature>
<dbReference type="CDD" id="cd02995">
    <property type="entry name" value="PDI_a_PDI_a'_C"/>
    <property type="match status" value="1"/>
</dbReference>
<evidence type="ECO:0000256" key="7">
    <source>
        <dbReference type="ARBA" id="ARBA00022824"/>
    </source>
</evidence>
<dbReference type="PANTHER" id="PTHR18929:SF93">
    <property type="entry name" value="PROTEIN DISULFIDE-ISOMERASE A2"/>
    <property type="match status" value="1"/>
</dbReference>
<dbReference type="PANTHER" id="PTHR18929">
    <property type="entry name" value="PROTEIN DISULFIDE ISOMERASE"/>
    <property type="match status" value="1"/>
</dbReference>
<comment type="catalytic activity">
    <reaction evidence="1">
        <text>Catalyzes the rearrangement of -S-S- bonds in proteins.</text>
        <dbReference type="EC" id="5.3.4.1"/>
    </reaction>
</comment>
<feature type="disulfide bond" description="Redox-active" evidence="12">
    <location>
        <begin position="72"/>
        <end position="75"/>
    </location>
</feature>
<organism evidence="14 15">
    <name type="scientific">Pitta sordida</name>
    <name type="common">Hooded pitta</name>
    <dbReference type="NCBI Taxonomy" id="9163"/>
    <lineage>
        <taxon>Eukaryota</taxon>
        <taxon>Metazoa</taxon>
        <taxon>Chordata</taxon>
        <taxon>Craniata</taxon>
        <taxon>Vertebrata</taxon>
        <taxon>Euteleostomi</taxon>
        <taxon>Archelosauria</taxon>
        <taxon>Archosauria</taxon>
        <taxon>Dinosauria</taxon>
        <taxon>Saurischia</taxon>
        <taxon>Theropoda</taxon>
        <taxon>Coelurosauria</taxon>
        <taxon>Aves</taxon>
        <taxon>Neognathae</taxon>
        <taxon>Neoaves</taxon>
        <taxon>Telluraves</taxon>
        <taxon>Australaves</taxon>
        <taxon>Passeriformes</taxon>
        <taxon>Pittidae</taxon>
        <taxon>Pitta</taxon>
    </lineage>
</organism>
<reference evidence="14" key="1">
    <citation type="submission" date="2019-10" db="EMBL/GenBank/DDBJ databases">
        <title>Bird 10,000 Genomes (B10K) Project - Family phase.</title>
        <authorList>
            <person name="Zhang G."/>
        </authorList>
    </citation>
    <scope>NUCLEOTIDE SEQUENCE</scope>
    <source>
        <strain evidence="14">B10K-DU-002-53</strain>
        <tissue evidence="14">Muscle</tissue>
    </source>
</reference>
<dbReference type="EMBL" id="WEKX01023113">
    <property type="protein sequence ID" value="NWI95058.1"/>
    <property type="molecule type" value="Genomic_DNA"/>
</dbReference>
<dbReference type="Gene3D" id="3.40.30.10">
    <property type="entry name" value="Glutaredoxin"/>
    <property type="match status" value="4"/>
</dbReference>
<dbReference type="PROSITE" id="PS51352">
    <property type="entry name" value="THIOREDOXIN_2"/>
    <property type="match status" value="2"/>
</dbReference>
<keyword evidence="6" id="KW-0677">Repeat</keyword>
<feature type="non-terminal residue" evidence="14">
    <location>
        <position position="506"/>
    </location>
</feature>
<evidence type="ECO:0000256" key="3">
    <source>
        <dbReference type="ARBA" id="ARBA00006347"/>
    </source>
</evidence>
<evidence type="ECO:0000313" key="15">
    <source>
        <dbReference type="Proteomes" id="UP000633448"/>
    </source>
</evidence>
<dbReference type="SUPFAM" id="SSF52833">
    <property type="entry name" value="Thioredoxin-like"/>
    <property type="match status" value="4"/>
</dbReference>
<dbReference type="GO" id="GO:0034976">
    <property type="term" value="P:response to endoplasmic reticulum stress"/>
    <property type="evidence" value="ECO:0007669"/>
    <property type="project" value="TreeGrafter"/>
</dbReference>
<dbReference type="CDD" id="cd02961">
    <property type="entry name" value="PDI_a_family"/>
    <property type="match status" value="1"/>
</dbReference>
<dbReference type="InterPro" id="IPR005792">
    <property type="entry name" value="Prot_disulphide_isomerase"/>
</dbReference>
<keyword evidence="15" id="KW-1185">Reference proteome</keyword>
<dbReference type="InterPro" id="IPR013766">
    <property type="entry name" value="Thioredoxin_domain"/>
</dbReference>
<evidence type="ECO:0000256" key="10">
    <source>
        <dbReference type="ARBA" id="ARBA00023235"/>
    </source>
</evidence>
<dbReference type="GO" id="GO:0003756">
    <property type="term" value="F:protein disulfide isomerase activity"/>
    <property type="evidence" value="ECO:0007669"/>
    <property type="project" value="UniProtKB-EC"/>
</dbReference>
<evidence type="ECO:0000256" key="11">
    <source>
        <dbReference type="ARBA" id="ARBA00023284"/>
    </source>
</evidence>
<keyword evidence="7" id="KW-0256">Endoplasmic reticulum</keyword>
<dbReference type="OrthoDB" id="72053at2759"/>
<evidence type="ECO:0000313" key="14">
    <source>
        <dbReference type="EMBL" id="NWI95058.1"/>
    </source>
</evidence>
<comment type="caution">
    <text evidence="14">The sequence shown here is derived from an EMBL/GenBank/DDBJ whole genome shotgun (WGS) entry which is preliminary data.</text>
</comment>
<evidence type="ECO:0000256" key="5">
    <source>
        <dbReference type="ARBA" id="ARBA00022729"/>
    </source>
</evidence>
<evidence type="ECO:0000256" key="4">
    <source>
        <dbReference type="ARBA" id="ARBA00012723"/>
    </source>
</evidence>
<dbReference type="Pfam" id="PF13848">
    <property type="entry name" value="Thioredoxin_6"/>
    <property type="match status" value="1"/>
</dbReference>
<dbReference type="CDD" id="cd02981">
    <property type="entry name" value="PDI_b_family"/>
    <property type="match status" value="1"/>
</dbReference>
<evidence type="ECO:0000256" key="6">
    <source>
        <dbReference type="ARBA" id="ARBA00022737"/>
    </source>
</evidence>
<sequence length="506" mass="56647">LVLSLAWLGPVLGDEQKDGEVVAEEEKEKEEDEVLSDEIKEEDNVLVLHEHNFARALSEHRLLLVEFYAPWCGHCQRLAPAFAQAAAELRNESIPAQLGKVDATAQTALANEFGITSYPTLKLFRDGNRTHPIAYTGRMDTKGIVRWMQRRAGPSATLLQDTDTADAFVNSQDLVVVGFFKDLGGKAAQAFYEVAADMVDMPFGVAEAVELFQAYGLSSDTVCLFKKFDDRQTDFPVDPEQGLDTAELTRLLRIHSLQLVMEFTNETSNQIFSAKIPHHMLLFLNKSSSEQLSLQDSFRAAAGAFRGEVLFVVVDVNGHGADVLPFFGMTPTDAPTLRLVKMENNRKYQMDQDVFSDTAIRTFVQAVLDGKVKPRLLSAEPPEDWDTRPVKVLVGKTFEQVAYDETKNVFIKFYAPWCSHCQAMAPAWEELAERYKDREDIVIAEMDATANELENITIHGFPTLHYFPAGPGRKMVEYKSTRDVETFSKFLENGGTLPVEESVVSK</sequence>
<dbReference type="NCBIfam" id="TIGR01130">
    <property type="entry name" value="ER_PDI_fam"/>
    <property type="match status" value="1"/>
</dbReference>
<dbReference type="PRINTS" id="PR00421">
    <property type="entry name" value="THIOREDOXIN"/>
</dbReference>
<dbReference type="FunFam" id="3.40.30.10:FF:000042">
    <property type="entry name" value="protein disulfide-isomerase A2"/>
    <property type="match status" value="1"/>
</dbReference>
<keyword evidence="9" id="KW-0143">Chaperone</keyword>
<evidence type="ECO:0000256" key="12">
    <source>
        <dbReference type="PIRSR" id="PIRSR605792-51"/>
    </source>
</evidence>
<dbReference type="FunFam" id="3.40.30.10:FF:000023">
    <property type="entry name" value="Protein disulfide-isomerase"/>
    <property type="match status" value="1"/>
</dbReference>
<name>A0A851FQ53_PITSO</name>
<keyword evidence="10 14" id="KW-0413">Isomerase</keyword>
<dbReference type="FunFam" id="3.40.30.10:FF:000027">
    <property type="entry name" value="protein disulfide-isomerase A2"/>
    <property type="match status" value="1"/>
</dbReference>
<keyword evidence="11 12" id="KW-0676">Redox-active center</keyword>
<keyword evidence="8 12" id="KW-1015">Disulfide bond</keyword>
<feature type="domain" description="Thioredoxin" evidence="13">
    <location>
        <begin position="10"/>
        <end position="153"/>
    </location>
</feature>
<protein>
    <recommendedName>
        <fullName evidence="4">protein disulfide-isomerase</fullName>
        <ecNumber evidence="4">5.3.4.1</ecNumber>
    </recommendedName>
</protein>
<dbReference type="Pfam" id="PF00085">
    <property type="entry name" value="Thioredoxin"/>
    <property type="match status" value="2"/>
</dbReference>
<dbReference type="GO" id="GO:0006457">
    <property type="term" value="P:protein folding"/>
    <property type="evidence" value="ECO:0007669"/>
    <property type="project" value="TreeGrafter"/>
</dbReference>
<gene>
    <name evidence="14" type="primary">Pdia2</name>
    <name evidence="14" type="ORF">PITSOR_R13168</name>
</gene>
<dbReference type="PROSITE" id="PS00194">
    <property type="entry name" value="THIOREDOXIN_1"/>
    <property type="match status" value="1"/>
</dbReference>
<dbReference type="CDD" id="cd02982">
    <property type="entry name" value="PDI_b'_family"/>
    <property type="match status" value="1"/>
</dbReference>
<proteinExistence type="inferred from homology"/>
<evidence type="ECO:0000256" key="9">
    <source>
        <dbReference type="ARBA" id="ARBA00023186"/>
    </source>
</evidence>
<evidence type="ECO:0000256" key="8">
    <source>
        <dbReference type="ARBA" id="ARBA00023157"/>
    </source>
</evidence>
<evidence type="ECO:0000259" key="13">
    <source>
        <dbReference type="PROSITE" id="PS51352"/>
    </source>
</evidence>
<comment type="subcellular location">
    <subcellularLocation>
        <location evidence="2">Endoplasmic reticulum lumen</location>
    </subcellularLocation>
</comment>